<reference evidence="4" key="1">
    <citation type="journal article" date="2019" name="Int. J. Syst. Evol. Microbiol.">
        <title>The Global Catalogue of Microorganisms (GCM) 10K type strain sequencing project: providing services to taxonomists for standard genome sequencing and annotation.</title>
        <authorList>
            <consortium name="The Broad Institute Genomics Platform"/>
            <consortium name="The Broad Institute Genome Sequencing Center for Infectious Disease"/>
            <person name="Wu L."/>
            <person name="Ma J."/>
        </authorList>
    </citation>
    <scope>NUCLEOTIDE SEQUENCE [LARGE SCALE GENOMIC DNA]</scope>
    <source>
        <strain evidence="4">CECT 7649</strain>
    </source>
</reference>
<dbReference type="InterPro" id="IPR028098">
    <property type="entry name" value="Glyco_trans_4-like_N"/>
</dbReference>
<proteinExistence type="predicted"/>
<dbReference type="Gene3D" id="3.40.50.2000">
    <property type="entry name" value="Glycogen Phosphorylase B"/>
    <property type="match status" value="2"/>
</dbReference>
<accession>A0ABW3IZF2</accession>
<dbReference type="InterPro" id="IPR001296">
    <property type="entry name" value="Glyco_trans_1"/>
</dbReference>
<dbReference type="SUPFAM" id="SSF53756">
    <property type="entry name" value="UDP-Glycosyltransferase/glycogen phosphorylase"/>
    <property type="match status" value="1"/>
</dbReference>
<name>A0ABW3IZF2_9FLAO</name>
<protein>
    <submittedName>
        <fullName evidence="3">Glycosyltransferase family 4 protein</fullName>
    </submittedName>
</protein>
<dbReference type="Pfam" id="PF00534">
    <property type="entry name" value="Glycos_transf_1"/>
    <property type="match status" value="1"/>
</dbReference>
<dbReference type="CDD" id="cd03808">
    <property type="entry name" value="GT4_CapM-like"/>
    <property type="match status" value="1"/>
</dbReference>
<dbReference type="EMBL" id="JBHTIZ010000011">
    <property type="protein sequence ID" value="MFD0983577.1"/>
    <property type="molecule type" value="Genomic_DNA"/>
</dbReference>
<evidence type="ECO:0000313" key="4">
    <source>
        <dbReference type="Proteomes" id="UP001597051"/>
    </source>
</evidence>
<evidence type="ECO:0000259" key="2">
    <source>
        <dbReference type="Pfam" id="PF13579"/>
    </source>
</evidence>
<feature type="domain" description="Glycosyltransferase subfamily 4-like N-terminal" evidence="2">
    <location>
        <begin position="31"/>
        <end position="172"/>
    </location>
</feature>
<comment type="caution">
    <text evidence="3">The sequence shown here is derived from an EMBL/GenBank/DDBJ whole genome shotgun (WGS) entry which is preliminary data.</text>
</comment>
<dbReference type="Pfam" id="PF13579">
    <property type="entry name" value="Glyco_trans_4_4"/>
    <property type="match status" value="1"/>
</dbReference>
<gene>
    <name evidence="3" type="ORF">ACFQ0S_03710</name>
</gene>
<dbReference type="RefSeq" id="WP_379754028.1">
    <property type="nucleotide sequence ID" value="NZ_JBHSYB010000012.1"/>
</dbReference>
<evidence type="ECO:0000259" key="1">
    <source>
        <dbReference type="Pfam" id="PF00534"/>
    </source>
</evidence>
<organism evidence="3 4">
    <name type="scientific">Flavobacterium myungsuense</name>
    <dbReference type="NCBI Taxonomy" id="651823"/>
    <lineage>
        <taxon>Bacteria</taxon>
        <taxon>Pseudomonadati</taxon>
        <taxon>Bacteroidota</taxon>
        <taxon>Flavobacteriia</taxon>
        <taxon>Flavobacteriales</taxon>
        <taxon>Flavobacteriaceae</taxon>
        <taxon>Flavobacterium</taxon>
    </lineage>
</organism>
<dbReference type="PANTHER" id="PTHR12526">
    <property type="entry name" value="GLYCOSYLTRANSFERASE"/>
    <property type="match status" value="1"/>
</dbReference>
<keyword evidence="4" id="KW-1185">Reference proteome</keyword>
<evidence type="ECO:0000313" key="3">
    <source>
        <dbReference type="EMBL" id="MFD0983577.1"/>
    </source>
</evidence>
<dbReference type="Proteomes" id="UP001597051">
    <property type="component" value="Unassembled WGS sequence"/>
</dbReference>
<feature type="domain" description="Glycosyl transferase family 1" evidence="1">
    <location>
        <begin position="195"/>
        <end position="360"/>
    </location>
</feature>
<sequence>MNREKIIRITTVPISLEKLLSGQLRFMSSFYDVIAVAAEKDNLEKLGKNLDVPVFHLEMTRKITPIQDIIAVVKLFLFLKKTKPLIVHSHTPKAGIVGMLASKLAGVPYRLHTVAGLPLLEARGAKRKILDVVEKFTYACANRVYPNSFGLKEIIIENNFCKSSKLKVLANGSSNGIDTSYFNSELFSANQNLNLKNELGILPDDFVFIFVGRLVRDKGINEMVLAFVLLQKENAKIKLLLVGDYENDLDPLSSATVDRINTNDSIFAVGFKNDVRPYFAISDTLVFPSYREGFPNVVMQAGAMNLPCIVSDINGCNEIIIEKENGFIIPVKNDLAIFEAMKKILSNTLLTTKMKTNSRAMIVSRYEQKVVWDAILSEYRTFDPRL</sequence>